<dbReference type="SUPFAM" id="SSF55073">
    <property type="entry name" value="Nucleotide cyclase"/>
    <property type="match status" value="1"/>
</dbReference>
<dbReference type="Pfam" id="PF00990">
    <property type="entry name" value="GGDEF"/>
    <property type="match status" value="1"/>
</dbReference>
<dbReference type="PANTHER" id="PTHR44757">
    <property type="entry name" value="DIGUANYLATE CYCLASE DGCP"/>
    <property type="match status" value="1"/>
</dbReference>
<feature type="domain" description="EAL" evidence="2">
    <location>
        <begin position="621"/>
        <end position="871"/>
    </location>
</feature>
<dbReference type="NCBIfam" id="TIGR00254">
    <property type="entry name" value="GGDEF"/>
    <property type="match status" value="1"/>
</dbReference>
<dbReference type="Proteomes" id="UP000291301">
    <property type="component" value="Unassembled WGS sequence"/>
</dbReference>
<dbReference type="PROSITE" id="PS50113">
    <property type="entry name" value="PAC"/>
    <property type="match status" value="1"/>
</dbReference>
<dbReference type="Gene3D" id="3.30.70.270">
    <property type="match status" value="1"/>
</dbReference>
<dbReference type="InterPro" id="IPR001633">
    <property type="entry name" value="EAL_dom"/>
</dbReference>
<dbReference type="PANTHER" id="PTHR44757:SF2">
    <property type="entry name" value="BIOFILM ARCHITECTURE MAINTENANCE PROTEIN MBAA"/>
    <property type="match status" value="1"/>
</dbReference>
<dbReference type="Gene3D" id="3.30.450.20">
    <property type="entry name" value="PAS domain"/>
    <property type="match status" value="2"/>
</dbReference>
<dbReference type="InterPro" id="IPR035919">
    <property type="entry name" value="EAL_sf"/>
</dbReference>
<evidence type="ECO:0000259" key="3">
    <source>
        <dbReference type="PROSITE" id="PS50887"/>
    </source>
</evidence>
<organism evidence="4 5">
    <name type="scientific">Oricola cellulosilytica</name>
    <dbReference type="NCBI Taxonomy" id="1429082"/>
    <lineage>
        <taxon>Bacteria</taxon>
        <taxon>Pseudomonadati</taxon>
        <taxon>Pseudomonadota</taxon>
        <taxon>Alphaproteobacteria</taxon>
        <taxon>Hyphomicrobiales</taxon>
        <taxon>Ahrensiaceae</taxon>
        <taxon>Oricola</taxon>
    </lineage>
</organism>
<dbReference type="Gene3D" id="3.30.450.40">
    <property type="match status" value="1"/>
</dbReference>
<dbReference type="InterPro" id="IPR035965">
    <property type="entry name" value="PAS-like_dom_sf"/>
</dbReference>
<dbReference type="Pfam" id="PF00563">
    <property type="entry name" value="EAL"/>
    <property type="match status" value="1"/>
</dbReference>
<dbReference type="InterPro" id="IPR000014">
    <property type="entry name" value="PAS"/>
</dbReference>
<name>A0A4R0PAS7_9HYPH</name>
<gene>
    <name evidence="4" type="ORF">E0D97_08620</name>
</gene>
<dbReference type="Pfam" id="PF01590">
    <property type="entry name" value="GAF"/>
    <property type="match status" value="1"/>
</dbReference>
<keyword evidence="5" id="KW-1185">Reference proteome</keyword>
<evidence type="ECO:0000259" key="2">
    <source>
        <dbReference type="PROSITE" id="PS50883"/>
    </source>
</evidence>
<dbReference type="InterPro" id="IPR029016">
    <property type="entry name" value="GAF-like_dom_sf"/>
</dbReference>
<dbReference type="GO" id="GO:0003824">
    <property type="term" value="F:catalytic activity"/>
    <property type="evidence" value="ECO:0007669"/>
    <property type="project" value="UniProtKB-ARBA"/>
</dbReference>
<dbReference type="PROSITE" id="PS50887">
    <property type="entry name" value="GGDEF"/>
    <property type="match status" value="1"/>
</dbReference>
<dbReference type="EMBL" id="SJST01000003">
    <property type="protein sequence ID" value="TCD14146.1"/>
    <property type="molecule type" value="Genomic_DNA"/>
</dbReference>
<dbReference type="InterPro" id="IPR043128">
    <property type="entry name" value="Rev_trsase/Diguanyl_cyclase"/>
</dbReference>
<feature type="domain" description="PAC" evidence="1">
    <location>
        <begin position="262"/>
        <end position="313"/>
    </location>
</feature>
<proteinExistence type="predicted"/>
<dbReference type="SUPFAM" id="SSF55781">
    <property type="entry name" value="GAF domain-like"/>
    <property type="match status" value="1"/>
</dbReference>
<dbReference type="SMART" id="SM00065">
    <property type="entry name" value="GAF"/>
    <property type="match status" value="1"/>
</dbReference>
<accession>A0A4R0PAS7</accession>
<dbReference type="SMART" id="SM00267">
    <property type="entry name" value="GGDEF"/>
    <property type="match status" value="1"/>
</dbReference>
<dbReference type="SUPFAM" id="SSF55785">
    <property type="entry name" value="PYP-like sensor domain (PAS domain)"/>
    <property type="match status" value="2"/>
</dbReference>
<dbReference type="PROSITE" id="PS50883">
    <property type="entry name" value="EAL"/>
    <property type="match status" value="1"/>
</dbReference>
<protein>
    <submittedName>
        <fullName evidence="4">EAL domain-containing protein</fullName>
    </submittedName>
</protein>
<dbReference type="InterPro" id="IPR000700">
    <property type="entry name" value="PAS-assoc_C"/>
</dbReference>
<dbReference type="Pfam" id="PF12860">
    <property type="entry name" value="PAS_7"/>
    <property type="match status" value="1"/>
</dbReference>
<comment type="caution">
    <text evidence="4">The sequence shown here is derived from an EMBL/GenBank/DDBJ whole genome shotgun (WGS) entry which is preliminary data.</text>
</comment>
<dbReference type="FunFam" id="3.30.70.270:FF:000001">
    <property type="entry name" value="Diguanylate cyclase domain protein"/>
    <property type="match status" value="1"/>
</dbReference>
<dbReference type="InterPro" id="IPR003018">
    <property type="entry name" value="GAF"/>
</dbReference>
<sequence length="875" mass="97058">MMESKVNYPLPFNEQARLNALRELRIFRSERTPEFNAIVELAAGVFDCPVALISLVGEDEQWFKAKCGLAADGTSRGVAFCAHALMGKDILVVEDARKDPRFLDNPLVTGEPHIRFYAGCPISVDGEHVLGTLCVIDSEPRMTTAYERSQLKRLATAVEGLIRAHDSSRRTRELAEAAEIRDAQIRRQWKLLEQVTRVSGVGGWELEFPDNKLTWTDQTKRLHEVPADYEPQLDTAIEFYAPEARPIIQTAVEKGTESGRGWDVELPFITATGRHTWVRAVGAPVYDGGQLTGLVGAFQDISERKESELRLRESERLARLHYEELDVTLSNMTQGVSVFDSNARLTVWNRQYIDIFEKPDGEIEKGVSFHRVIESEKERGDFEGDVDEMVSGLIQKMRDGETQVSQLRLRSGRIVSSVHAPMPGGGWVGTHADITAQVEAAERIQHAALHDTLTGLANRSLFNLEIERTIENVRSGRQQMALMLLDLDRFKQVNDLLGHPVGDALLVQVAERLRFCVRPSDLVARLGGDEFAVIFRDRNISKDNLAKIAGRIVRDISRPFKINGHTTEIGASIGITIASPTDCDAETLLAQADSALYKVKQNGRSDYRFFDTAIAEEMARRRERAAAMRAAIEQKALDLVYRPIMKLRDRSFSGAEVSVRWRDSTYSDLTPAEIVRAAEEIGATTELGGMIIERAISDACAWEWDKALCINVSMRQLGQGDLLKQVRSALERYRFEGRRLELAICGQVLTRDDAASFDELHALRKLGVRIILRGFGTGDAAFNNLCRFPFDGVKIDACLAQRLDEDPQSSSIMCAIAGLAKDLGIEATADGIEGEMQMAMLTAAGCVHGQGEHIGTSVTADELFSGGRTLVANSA</sequence>
<feature type="domain" description="GGDEF" evidence="3">
    <location>
        <begin position="478"/>
        <end position="612"/>
    </location>
</feature>
<dbReference type="AlphaFoldDB" id="A0A4R0PAS7"/>
<dbReference type="InterPro" id="IPR001610">
    <property type="entry name" value="PAC"/>
</dbReference>
<dbReference type="InterPro" id="IPR052155">
    <property type="entry name" value="Biofilm_reg_signaling"/>
</dbReference>
<dbReference type="NCBIfam" id="TIGR00229">
    <property type="entry name" value="sensory_box"/>
    <property type="match status" value="1"/>
</dbReference>
<dbReference type="SMART" id="SM00052">
    <property type="entry name" value="EAL"/>
    <property type="match status" value="1"/>
</dbReference>
<dbReference type="Gene3D" id="3.20.20.450">
    <property type="entry name" value="EAL domain"/>
    <property type="match status" value="1"/>
</dbReference>
<dbReference type="SMART" id="SM00086">
    <property type="entry name" value="PAC"/>
    <property type="match status" value="1"/>
</dbReference>
<dbReference type="InterPro" id="IPR029787">
    <property type="entry name" value="Nucleotide_cyclase"/>
</dbReference>
<reference evidence="4 5" key="1">
    <citation type="journal article" date="2015" name="Antonie Van Leeuwenhoek">
        <title>Oricola cellulosilytica gen. nov., sp. nov., a cellulose-degrading bacterium of the family Phyllobacteriaceae isolated from surface seashore water, and emended descriptions of Mesorhizobium loti and Phyllobacterium myrsinacearum.</title>
        <authorList>
            <person name="Hameed A."/>
            <person name="Shahina M."/>
            <person name="Lai W.A."/>
            <person name="Lin S.Y."/>
            <person name="Young L.S."/>
            <person name="Liu Y.C."/>
            <person name="Hsu Y.H."/>
            <person name="Young C.C."/>
        </authorList>
    </citation>
    <scope>NUCLEOTIDE SEQUENCE [LARGE SCALE GENOMIC DNA]</scope>
    <source>
        <strain evidence="4 5">KCTC 52183</strain>
    </source>
</reference>
<evidence type="ECO:0000259" key="1">
    <source>
        <dbReference type="PROSITE" id="PS50113"/>
    </source>
</evidence>
<dbReference type="CDD" id="cd01949">
    <property type="entry name" value="GGDEF"/>
    <property type="match status" value="1"/>
</dbReference>
<evidence type="ECO:0000313" key="5">
    <source>
        <dbReference type="Proteomes" id="UP000291301"/>
    </source>
</evidence>
<dbReference type="InterPro" id="IPR000160">
    <property type="entry name" value="GGDEF_dom"/>
</dbReference>
<dbReference type="CDD" id="cd01948">
    <property type="entry name" value="EAL"/>
    <property type="match status" value="1"/>
</dbReference>
<evidence type="ECO:0000313" key="4">
    <source>
        <dbReference type="EMBL" id="TCD14146.1"/>
    </source>
</evidence>
<dbReference type="SUPFAM" id="SSF141868">
    <property type="entry name" value="EAL domain-like"/>
    <property type="match status" value="1"/>
</dbReference>